<gene>
    <name evidence="2" type="ORF">WMO62_04355</name>
</gene>
<evidence type="ECO:0000313" key="3">
    <source>
        <dbReference type="Proteomes" id="UP001470288"/>
    </source>
</evidence>
<dbReference type="Proteomes" id="UP001470288">
    <property type="component" value="Unassembled WGS sequence"/>
</dbReference>
<evidence type="ECO:0000259" key="1">
    <source>
        <dbReference type="Pfam" id="PF07486"/>
    </source>
</evidence>
<dbReference type="Gene3D" id="1.10.10.2520">
    <property type="entry name" value="Cell wall hydrolase SleB, domain 1"/>
    <property type="match status" value="1"/>
</dbReference>
<proteinExistence type="predicted"/>
<dbReference type="GO" id="GO:0016787">
    <property type="term" value="F:hydrolase activity"/>
    <property type="evidence" value="ECO:0007669"/>
    <property type="project" value="UniProtKB-KW"/>
</dbReference>
<keyword evidence="3" id="KW-1185">Reference proteome</keyword>
<dbReference type="RefSeq" id="WP_349143926.1">
    <property type="nucleotide sequence ID" value="NZ_JBBMFC010000006.1"/>
</dbReference>
<feature type="domain" description="Cell wall hydrolase SleB" evidence="1">
    <location>
        <begin position="66"/>
        <end position="165"/>
    </location>
</feature>
<protein>
    <submittedName>
        <fullName evidence="2">Cell wall hydrolase</fullName>
    </submittedName>
</protein>
<dbReference type="Pfam" id="PF07486">
    <property type="entry name" value="Hydrolase_2"/>
    <property type="match status" value="1"/>
</dbReference>
<dbReference type="InterPro" id="IPR011105">
    <property type="entry name" value="Cell_wall_hydrolase_SleB"/>
</dbReference>
<keyword evidence="2" id="KW-0378">Hydrolase</keyword>
<sequence length="172" mass="19146">MHLHKLFLATAGMAILAVTMDPGMSVVAAPVVQLIPDEPMDSYKPEGWSDEDSYLLAKIAMAEAEGEDTAGKALVMCVVLNRVESIQFPDTIYDVVHDDGAFTPVANGRYEKVEPNEDCYAALDMVKDGWDGSDGALYFERTSKNPTWHSRNLDKLFIYGNHTFYMERGDDE</sequence>
<reference evidence="2 3" key="1">
    <citation type="submission" date="2024-03" db="EMBL/GenBank/DDBJ databases">
        <title>Human intestinal bacterial collection.</title>
        <authorList>
            <person name="Pauvert C."/>
            <person name="Hitch T.C.A."/>
            <person name="Clavel T."/>
        </authorList>
    </citation>
    <scope>NUCLEOTIDE SEQUENCE [LARGE SCALE GENOMIC DNA]</scope>
    <source>
        <strain evidence="2 3">CLA-AA-H78B</strain>
    </source>
</reference>
<accession>A0ABV1HYR4</accession>
<evidence type="ECO:0000313" key="2">
    <source>
        <dbReference type="EMBL" id="MEQ2578077.1"/>
    </source>
</evidence>
<name>A0ABV1HYR4_9FIRM</name>
<comment type="caution">
    <text evidence="2">The sequence shown here is derived from an EMBL/GenBank/DDBJ whole genome shotgun (WGS) entry which is preliminary data.</text>
</comment>
<dbReference type="EMBL" id="JBBMFC010000006">
    <property type="protein sequence ID" value="MEQ2578077.1"/>
    <property type="molecule type" value="Genomic_DNA"/>
</dbReference>
<dbReference type="InterPro" id="IPR042047">
    <property type="entry name" value="SleB_dom1"/>
</dbReference>
<organism evidence="2 3">
    <name type="scientific">Hominiventricola aquisgranensis</name>
    <dbReference type="NCBI Taxonomy" id="3133164"/>
    <lineage>
        <taxon>Bacteria</taxon>
        <taxon>Bacillati</taxon>
        <taxon>Bacillota</taxon>
        <taxon>Clostridia</taxon>
        <taxon>Lachnospirales</taxon>
        <taxon>Lachnospiraceae</taxon>
        <taxon>Hominiventricola</taxon>
    </lineage>
</organism>